<reference evidence="3" key="1">
    <citation type="submission" date="2024-07" db="EMBL/GenBank/DDBJ databases">
        <title>Two chromosome-level genome assemblies of Korean endemic species Abeliophyllum distichum and Forsythia ovata (Oleaceae).</title>
        <authorList>
            <person name="Jang H."/>
        </authorList>
    </citation>
    <scope>NUCLEOTIDE SEQUENCE [LARGE SCALE GENOMIC DNA]</scope>
</reference>
<keyword evidence="3" id="KW-1185">Reference proteome</keyword>
<evidence type="ECO:0000313" key="2">
    <source>
        <dbReference type="EMBL" id="KAL2533392.1"/>
    </source>
</evidence>
<gene>
    <name evidence="2" type="ORF">Adt_06743</name>
</gene>
<comment type="caution">
    <text evidence="2">The sequence shown here is derived from an EMBL/GenBank/DDBJ whole genome shotgun (WGS) entry which is preliminary data.</text>
</comment>
<evidence type="ECO:0000313" key="3">
    <source>
        <dbReference type="Proteomes" id="UP001604336"/>
    </source>
</evidence>
<dbReference type="EMBL" id="JBFOLK010000002">
    <property type="protein sequence ID" value="KAL2533392.1"/>
    <property type="molecule type" value="Genomic_DNA"/>
</dbReference>
<keyword evidence="1" id="KW-0175">Coiled coil</keyword>
<organism evidence="2 3">
    <name type="scientific">Abeliophyllum distichum</name>
    <dbReference type="NCBI Taxonomy" id="126358"/>
    <lineage>
        <taxon>Eukaryota</taxon>
        <taxon>Viridiplantae</taxon>
        <taxon>Streptophyta</taxon>
        <taxon>Embryophyta</taxon>
        <taxon>Tracheophyta</taxon>
        <taxon>Spermatophyta</taxon>
        <taxon>Magnoliopsida</taxon>
        <taxon>eudicotyledons</taxon>
        <taxon>Gunneridae</taxon>
        <taxon>Pentapetalae</taxon>
        <taxon>asterids</taxon>
        <taxon>lamiids</taxon>
        <taxon>Lamiales</taxon>
        <taxon>Oleaceae</taxon>
        <taxon>Forsythieae</taxon>
        <taxon>Abeliophyllum</taxon>
    </lineage>
</organism>
<evidence type="ECO:0000256" key="1">
    <source>
        <dbReference type="SAM" id="Coils"/>
    </source>
</evidence>
<accession>A0ABD1V820</accession>
<name>A0ABD1V820_9LAMI</name>
<feature type="coiled-coil region" evidence="1">
    <location>
        <begin position="55"/>
        <end position="89"/>
    </location>
</feature>
<sequence>MRAKYEIGLKAAKKCLKQALDQNRATEASQKCTEEAQKLAKDQILTAETVLATANSSLEVVIVEKEKSLAAAKQELERVRTEQADADAEAKVVEAYQDVFVDMPEYQDLAQRLMTICGEQLVEHIMETHPEWDISFLRQAPTEVSTSKAVPGDKCDEAEDQTTPLVVEEGLQCADP</sequence>
<protein>
    <submittedName>
        <fullName evidence="2">Uncharacterized protein</fullName>
    </submittedName>
</protein>
<dbReference type="Proteomes" id="UP001604336">
    <property type="component" value="Unassembled WGS sequence"/>
</dbReference>
<dbReference type="AlphaFoldDB" id="A0ABD1V820"/>
<proteinExistence type="predicted"/>